<keyword evidence="10 13" id="KW-0456">Lyase</keyword>
<dbReference type="SFLD" id="SFLDG01114">
    <property type="entry name" value="phosphomethylpyrimidine_syntha"/>
    <property type="match status" value="1"/>
</dbReference>
<dbReference type="GO" id="GO:0005829">
    <property type="term" value="C:cytosol"/>
    <property type="evidence" value="ECO:0007669"/>
    <property type="project" value="TreeGrafter"/>
</dbReference>
<proteinExistence type="inferred from homology"/>
<keyword evidence="4 13" id="KW-0949">S-adenosyl-L-methionine</keyword>
<comment type="subunit">
    <text evidence="13">Homodimer.</text>
</comment>
<dbReference type="NCBIfam" id="TIGR00190">
    <property type="entry name" value="thiC"/>
    <property type="match status" value="1"/>
</dbReference>
<dbReference type="Proteomes" id="UP000663918">
    <property type="component" value="Chromosome"/>
</dbReference>
<evidence type="ECO:0000256" key="5">
    <source>
        <dbReference type="ARBA" id="ARBA00022723"/>
    </source>
</evidence>
<reference evidence="15" key="1">
    <citation type="submission" date="2020-09" db="EMBL/GenBank/DDBJ databases">
        <title>Brevundimonas sp. LVF2 isolated from a puddle in Goettingen, Germany.</title>
        <authorList>
            <person name="Friedrich I."/>
            <person name="Klassen A."/>
            <person name="Hannes N."/>
            <person name="Schneider D."/>
            <person name="Hertel R."/>
            <person name="Daniel R."/>
        </authorList>
    </citation>
    <scope>NUCLEOTIDE SEQUENCE</scope>
    <source>
        <strain evidence="15">LVF2</strain>
    </source>
</reference>
<accession>A0A975C4K0</accession>
<dbReference type="RefSeq" id="WP_207932621.1">
    <property type="nucleotide sequence ID" value="NZ_CP062222.1"/>
</dbReference>
<evidence type="ECO:0000256" key="12">
    <source>
        <dbReference type="ARBA" id="ARBA00061546"/>
    </source>
</evidence>
<name>A0A975C4K0_9CAUL</name>
<dbReference type="InterPro" id="IPR002817">
    <property type="entry name" value="ThiC/BzaA/B"/>
</dbReference>
<dbReference type="GO" id="GO:0051539">
    <property type="term" value="F:4 iron, 4 sulfur cluster binding"/>
    <property type="evidence" value="ECO:0007669"/>
    <property type="project" value="UniProtKB-KW"/>
</dbReference>
<dbReference type="Gene3D" id="6.10.250.620">
    <property type="match status" value="1"/>
</dbReference>
<feature type="binding site" evidence="13">
    <location>
        <position position="474"/>
    </location>
    <ligand>
        <name>Zn(2+)</name>
        <dbReference type="ChEBI" id="CHEBI:29105"/>
    </ligand>
</feature>
<evidence type="ECO:0000256" key="10">
    <source>
        <dbReference type="ARBA" id="ARBA00023239"/>
    </source>
</evidence>
<sequence>MKETGTIPTGERAGSKKVYVAGELFPDIRVPFREVAVHPSANEPPVTIYDSSGPYTDPTAVIDIKKGLPLVKSSWQLDRGDIAPVLEPREVKPEDNGHASGRHLAPRFDVSNHKVFKGVEGRPVTQYEYAKAGIITPEMEYVAIRENLRREQNAPCIRDGEDFGASIPDFVTPEFVRQEIARGRAIIPHNINHPEVEPMIIGRNFLVKINANIGNSAVLSSVDDEVDKLVWATRWGADNVMDLSTGRNIHNIRDWIIRNSSVPIGTVPIYQALEKVNGIAEDLTWEVYRDTLIEQCEQGVDYFTIHAGVRLPFIPMTAKRVTGIVSRGGSIMAKWCLSHHRESFLYEHFEEICDIMRAYDVSFSLGDGLRPGSIADANDEAQFAELRTLGELTKIAWAKGCQVMIEGPGHVPMHKIKANMDEQLKHCHEAPFYTLGPLTTDIAPGYDHITSAIGAAMIGWFGTAMLCYVTPKEHLGLPDRQDVKDGVITYKIAAHAADLAKGHPAARMHDDALSRARFEFRWEDQFNLGLDPETARKYHDETLPKEAHKTAHFCSMCGPKFCSMKISQDIRRDAAAQNDAGASLVEAEAGMAEMSAKFRAGGGVVEVKV</sequence>
<dbReference type="Gene3D" id="3.20.20.540">
    <property type="entry name" value="Radical SAM ThiC family, central domain"/>
    <property type="match status" value="1"/>
</dbReference>
<dbReference type="EC" id="4.1.99.17" evidence="13"/>
<feature type="binding site" evidence="13">
    <location>
        <position position="557"/>
    </location>
    <ligand>
        <name>[4Fe-4S] cluster</name>
        <dbReference type="ChEBI" id="CHEBI:49883"/>
        <note>4Fe-4S-S-AdoMet</note>
    </ligand>
</feature>
<comment type="function">
    <text evidence="1 13">Catalyzes the synthesis of the hydroxymethylpyrimidine phosphate (HMP-P) moiety of thiamine from aminoimidazole ribotide (AIR) in a radical S-adenosyl-L-methionine (SAM)-dependent reaction.</text>
</comment>
<evidence type="ECO:0000313" key="15">
    <source>
        <dbReference type="EMBL" id="QTC93350.1"/>
    </source>
</evidence>
<keyword evidence="5 13" id="KW-0479">Metal-binding</keyword>
<dbReference type="InterPro" id="IPR025747">
    <property type="entry name" value="ThiC-associated_dom"/>
</dbReference>
<evidence type="ECO:0000256" key="3">
    <source>
        <dbReference type="ARBA" id="ARBA00022485"/>
    </source>
</evidence>
<dbReference type="PANTHER" id="PTHR30557:SF1">
    <property type="entry name" value="PHOSPHOMETHYLPYRIMIDINE SYNTHASE, CHLOROPLASTIC"/>
    <property type="match status" value="1"/>
</dbReference>
<evidence type="ECO:0000256" key="7">
    <source>
        <dbReference type="ARBA" id="ARBA00022977"/>
    </source>
</evidence>
<dbReference type="GO" id="GO:0008270">
    <property type="term" value="F:zinc ion binding"/>
    <property type="evidence" value="ECO:0007669"/>
    <property type="project" value="UniProtKB-UniRule"/>
</dbReference>
<comment type="catalytic activity">
    <reaction evidence="11 13">
        <text>5-amino-1-(5-phospho-beta-D-ribosyl)imidazole + S-adenosyl-L-methionine = 4-amino-2-methyl-5-(phosphooxymethyl)pyrimidine + CO + 5'-deoxyadenosine + formate + L-methionine + 3 H(+)</text>
        <dbReference type="Rhea" id="RHEA:24840"/>
        <dbReference type="ChEBI" id="CHEBI:15378"/>
        <dbReference type="ChEBI" id="CHEBI:15740"/>
        <dbReference type="ChEBI" id="CHEBI:17245"/>
        <dbReference type="ChEBI" id="CHEBI:17319"/>
        <dbReference type="ChEBI" id="CHEBI:57844"/>
        <dbReference type="ChEBI" id="CHEBI:58354"/>
        <dbReference type="ChEBI" id="CHEBI:59789"/>
        <dbReference type="ChEBI" id="CHEBI:137981"/>
        <dbReference type="EC" id="4.1.99.17"/>
    </reaction>
</comment>
<dbReference type="NCBIfam" id="NF009895">
    <property type="entry name" value="PRK13352.1"/>
    <property type="match status" value="1"/>
</dbReference>
<dbReference type="InterPro" id="IPR038521">
    <property type="entry name" value="ThiC/Bza_core_dom"/>
</dbReference>
<evidence type="ECO:0000259" key="14">
    <source>
        <dbReference type="Pfam" id="PF13667"/>
    </source>
</evidence>
<dbReference type="FunFam" id="3.20.20.540:FF:000001">
    <property type="entry name" value="Phosphomethylpyrimidine synthase"/>
    <property type="match status" value="1"/>
</dbReference>
<keyword evidence="16" id="KW-1185">Reference proteome</keyword>
<dbReference type="HAMAP" id="MF_00089">
    <property type="entry name" value="ThiC"/>
    <property type="match status" value="1"/>
</dbReference>
<keyword evidence="8 13" id="KW-0408">Iron</keyword>
<comment type="pathway">
    <text evidence="2 13">Cofactor biosynthesis; thiamine diphosphate biosynthesis.</text>
</comment>
<dbReference type="EMBL" id="CP062222">
    <property type="protein sequence ID" value="QTC93350.1"/>
    <property type="molecule type" value="Genomic_DNA"/>
</dbReference>
<feature type="binding site" evidence="13">
    <location>
        <begin position="326"/>
        <end position="328"/>
    </location>
    <ligand>
        <name>substrate</name>
    </ligand>
</feature>
<comment type="cofactor">
    <cofactor evidence="13">
        <name>[4Fe-4S] cluster</name>
        <dbReference type="ChEBI" id="CHEBI:49883"/>
    </cofactor>
    <text evidence="13">Binds 1 [4Fe-4S] cluster per subunit. The cluster is coordinated with 3 cysteines and an exchangeable S-adenosyl-L-methionine.</text>
</comment>
<evidence type="ECO:0000256" key="6">
    <source>
        <dbReference type="ARBA" id="ARBA00022833"/>
    </source>
</evidence>
<organism evidence="15 16">
    <name type="scientific">Brevundimonas goettingensis</name>
    <dbReference type="NCBI Taxonomy" id="2774190"/>
    <lineage>
        <taxon>Bacteria</taxon>
        <taxon>Pseudomonadati</taxon>
        <taxon>Pseudomonadota</taxon>
        <taxon>Alphaproteobacteria</taxon>
        <taxon>Caulobacterales</taxon>
        <taxon>Caulobacteraceae</taxon>
        <taxon>Brevundimonas</taxon>
    </lineage>
</organism>
<keyword evidence="6 13" id="KW-0862">Zinc</keyword>
<feature type="binding site" evidence="13">
    <location>
        <position position="212"/>
    </location>
    <ligand>
        <name>substrate</name>
    </ligand>
</feature>
<feature type="binding site" evidence="13">
    <location>
        <position position="241"/>
    </location>
    <ligand>
        <name>substrate</name>
    </ligand>
</feature>
<comment type="similarity">
    <text evidence="12 13">Belongs to the ThiC family.</text>
</comment>
<feature type="binding site" evidence="13">
    <location>
        <position position="410"/>
    </location>
    <ligand>
        <name>Zn(2+)</name>
        <dbReference type="ChEBI" id="CHEBI:29105"/>
    </ligand>
</feature>
<dbReference type="KEGG" id="bgoe:IFJ75_14095"/>
<feature type="binding site" evidence="13">
    <location>
        <position position="406"/>
    </location>
    <ligand>
        <name>substrate</name>
    </ligand>
</feature>
<dbReference type="Pfam" id="PF13667">
    <property type="entry name" value="ThiC-associated"/>
    <property type="match status" value="1"/>
</dbReference>
<evidence type="ECO:0000256" key="1">
    <source>
        <dbReference type="ARBA" id="ARBA00003175"/>
    </source>
</evidence>
<protein>
    <recommendedName>
        <fullName evidence="13">Phosphomethylpyrimidine synthase</fullName>
        <ecNumber evidence="13">4.1.99.17</ecNumber>
    </recommendedName>
    <alternativeName>
        <fullName evidence="13">Hydroxymethylpyrimidine phosphate synthase</fullName>
        <shortName evidence="13">HMP-P synthase</shortName>
        <shortName evidence="13">HMP-phosphate synthase</shortName>
        <shortName evidence="13">HMPP synthase</shortName>
    </alternativeName>
    <alternativeName>
        <fullName evidence="13">Thiamine biosynthesis protein ThiC</fullName>
    </alternativeName>
</protein>
<dbReference type="GO" id="GO:0070284">
    <property type="term" value="F:phosphomethylpyrimidine synthase activity"/>
    <property type="evidence" value="ECO:0007669"/>
    <property type="project" value="UniProtKB-EC"/>
</dbReference>
<feature type="domain" description="ThiC-associated" evidence="14">
    <location>
        <begin position="14"/>
        <end position="82"/>
    </location>
</feature>
<dbReference type="InterPro" id="IPR037509">
    <property type="entry name" value="ThiC"/>
</dbReference>
<dbReference type="AlphaFoldDB" id="A0A975C4K0"/>
<feature type="binding site" evidence="13">
    <location>
        <position position="562"/>
    </location>
    <ligand>
        <name>[4Fe-4S] cluster</name>
        <dbReference type="ChEBI" id="CHEBI:49883"/>
        <note>4Fe-4S-S-AdoMet</note>
    </ligand>
</feature>
<dbReference type="Pfam" id="PF01964">
    <property type="entry name" value="ThiC_Rad_SAM"/>
    <property type="match status" value="1"/>
</dbReference>
<evidence type="ECO:0000313" key="16">
    <source>
        <dbReference type="Proteomes" id="UP000663918"/>
    </source>
</evidence>
<keyword evidence="3 13" id="KW-0004">4Fe-4S</keyword>
<evidence type="ECO:0000256" key="8">
    <source>
        <dbReference type="ARBA" id="ARBA00023004"/>
    </source>
</evidence>
<evidence type="ECO:0000256" key="11">
    <source>
        <dbReference type="ARBA" id="ARBA00050218"/>
    </source>
</evidence>
<evidence type="ECO:0000256" key="9">
    <source>
        <dbReference type="ARBA" id="ARBA00023014"/>
    </source>
</evidence>
<feature type="binding site" evidence="13">
    <location>
        <begin position="367"/>
        <end position="370"/>
    </location>
    <ligand>
        <name>substrate</name>
    </ligand>
</feature>
<dbReference type="GO" id="GO:0009229">
    <property type="term" value="P:thiamine diphosphate biosynthetic process"/>
    <property type="evidence" value="ECO:0007669"/>
    <property type="project" value="UniProtKB-UniRule"/>
</dbReference>
<dbReference type="NCBIfam" id="NF006763">
    <property type="entry name" value="PRK09284.1"/>
    <property type="match status" value="1"/>
</dbReference>
<feature type="binding site" evidence="13">
    <location>
        <position position="554"/>
    </location>
    <ligand>
        <name>[4Fe-4S] cluster</name>
        <dbReference type="ChEBI" id="CHEBI:49883"/>
        <note>4Fe-4S-S-AdoMet</note>
    </ligand>
</feature>
<evidence type="ECO:0000256" key="2">
    <source>
        <dbReference type="ARBA" id="ARBA00004948"/>
    </source>
</evidence>
<dbReference type="GO" id="GO:0009228">
    <property type="term" value="P:thiamine biosynthetic process"/>
    <property type="evidence" value="ECO:0007669"/>
    <property type="project" value="UniProtKB-UniRule"/>
</dbReference>
<feature type="binding site" evidence="13">
    <location>
        <position position="270"/>
    </location>
    <ligand>
        <name>substrate</name>
    </ligand>
</feature>
<feature type="binding site" evidence="13">
    <location>
        <position position="306"/>
    </location>
    <ligand>
        <name>substrate</name>
    </ligand>
</feature>
<keyword evidence="7 13" id="KW-0784">Thiamine biosynthesis</keyword>
<evidence type="ECO:0000256" key="13">
    <source>
        <dbReference type="HAMAP-Rule" id="MF_00089"/>
    </source>
</evidence>
<evidence type="ECO:0000256" key="4">
    <source>
        <dbReference type="ARBA" id="ARBA00022691"/>
    </source>
</evidence>
<gene>
    <name evidence="13 15" type="primary">thiC</name>
    <name evidence="15" type="ORF">IFJ75_14095</name>
</gene>
<dbReference type="PANTHER" id="PTHR30557">
    <property type="entry name" value="THIAMINE BIOSYNTHESIS PROTEIN THIC"/>
    <property type="match status" value="1"/>
</dbReference>
<keyword evidence="9 13" id="KW-0411">Iron-sulfur</keyword>
<feature type="binding site" evidence="13">
    <location>
        <position position="433"/>
    </location>
    <ligand>
        <name>substrate</name>
    </ligand>
</feature>
<dbReference type="SFLD" id="SFLDF00407">
    <property type="entry name" value="phosphomethylpyrimidine_syntha"/>
    <property type="match status" value="1"/>
</dbReference>
<dbReference type="SFLD" id="SFLDS00113">
    <property type="entry name" value="Radical_SAM_Phosphomethylpyrim"/>
    <property type="match status" value="1"/>
</dbReference>